<proteinExistence type="predicted"/>
<gene>
    <name evidence="1" type="ORF">SFRICE_011464</name>
</gene>
<sequence length="107" mass="12930">MMLYLVWDYFKRTEQRRIPFIALYMRIIYQDHIDNKATKSVILKYSFCQRLPSCSRGKIKYPITQVFLQLYSQHQYPPLTKGLFSDEEGLNIKQLLWVTISTYIVRQ</sequence>
<name>A0A2H1W8M6_SPOFR</name>
<organism evidence="1">
    <name type="scientific">Spodoptera frugiperda</name>
    <name type="common">Fall armyworm</name>
    <dbReference type="NCBI Taxonomy" id="7108"/>
    <lineage>
        <taxon>Eukaryota</taxon>
        <taxon>Metazoa</taxon>
        <taxon>Ecdysozoa</taxon>
        <taxon>Arthropoda</taxon>
        <taxon>Hexapoda</taxon>
        <taxon>Insecta</taxon>
        <taxon>Pterygota</taxon>
        <taxon>Neoptera</taxon>
        <taxon>Endopterygota</taxon>
        <taxon>Lepidoptera</taxon>
        <taxon>Glossata</taxon>
        <taxon>Ditrysia</taxon>
        <taxon>Noctuoidea</taxon>
        <taxon>Noctuidae</taxon>
        <taxon>Amphipyrinae</taxon>
        <taxon>Spodoptera</taxon>
    </lineage>
</organism>
<evidence type="ECO:0000313" key="1">
    <source>
        <dbReference type="EMBL" id="SOQ49420.1"/>
    </source>
</evidence>
<protein>
    <submittedName>
        <fullName evidence="1">SFRICE_011464</fullName>
    </submittedName>
</protein>
<dbReference type="EMBL" id="ODYU01007033">
    <property type="protein sequence ID" value="SOQ49420.1"/>
    <property type="molecule type" value="Genomic_DNA"/>
</dbReference>
<dbReference type="AlphaFoldDB" id="A0A2H1W8M6"/>
<accession>A0A2H1W8M6</accession>
<reference evidence="1" key="1">
    <citation type="submission" date="2016-07" db="EMBL/GenBank/DDBJ databases">
        <authorList>
            <person name="Bretaudeau A."/>
        </authorList>
    </citation>
    <scope>NUCLEOTIDE SEQUENCE</scope>
    <source>
        <strain evidence="1">Rice</strain>
        <tissue evidence="1">Whole body</tissue>
    </source>
</reference>